<evidence type="ECO:0000313" key="1">
    <source>
        <dbReference type="EMBL" id="ORM67598.1"/>
    </source>
</evidence>
<comment type="caution">
    <text evidence="1">The sequence shown here is derived from an EMBL/GenBank/DDBJ whole genome shotgun (WGS) entry which is preliminary data.</text>
</comment>
<gene>
    <name evidence="1" type="ORF">HA51_18395</name>
</gene>
<dbReference type="EMBL" id="MLFR01000022">
    <property type="protein sequence ID" value="ORM67598.1"/>
    <property type="molecule type" value="Genomic_DNA"/>
</dbReference>
<organism evidence="1 2">
    <name type="scientific">Pantoea rwandensis</name>
    <dbReference type="NCBI Taxonomy" id="1076550"/>
    <lineage>
        <taxon>Bacteria</taxon>
        <taxon>Pseudomonadati</taxon>
        <taxon>Pseudomonadota</taxon>
        <taxon>Gammaproteobacteria</taxon>
        <taxon>Enterobacterales</taxon>
        <taxon>Erwiniaceae</taxon>
        <taxon>Pantoea</taxon>
    </lineage>
</organism>
<reference evidence="1 2" key="1">
    <citation type="journal article" date="2017" name="Antonie Van Leeuwenhoek">
        <title>Phylogenomic resolution of the bacterial genus Pantoea and its relationship with Erwinia and Tatumella.</title>
        <authorList>
            <person name="Palmer M."/>
            <person name="Steenkamp E.T."/>
            <person name="Coetzee M.P."/>
            <person name="Chan W.Y."/>
            <person name="van Zyl E."/>
            <person name="De Maayer P."/>
            <person name="Coutinho T.A."/>
            <person name="Blom J."/>
            <person name="Smits T.H."/>
            <person name="Duffy B."/>
            <person name="Venter S.N."/>
        </authorList>
    </citation>
    <scope>NUCLEOTIDE SEQUENCE [LARGE SCALE GENOMIC DNA]</scope>
    <source>
        <strain evidence="1 2">LMG 26275</strain>
    </source>
</reference>
<dbReference type="Proteomes" id="UP000193558">
    <property type="component" value="Unassembled WGS sequence"/>
</dbReference>
<evidence type="ECO:0000313" key="2">
    <source>
        <dbReference type="Proteomes" id="UP000193558"/>
    </source>
</evidence>
<accession>A0A1X1CT77</accession>
<dbReference type="AlphaFoldDB" id="A0A1X1CT77"/>
<proteinExistence type="predicted"/>
<sequence length="88" mass="9744">MTRTLCSSSGPLLDLKLVIAAKSGHFLPHVQLDKENYAINGKYRYFPAISALLNFAKSSVTTLLTRASLRFILPDDRLVVENPIANAR</sequence>
<name>A0A1X1CT77_9GAMM</name>
<protein>
    <submittedName>
        <fullName evidence="1">Uncharacterized protein</fullName>
    </submittedName>
</protein>